<protein>
    <submittedName>
        <fullName evidence="3">Uncharacterized protein</fullName>
    </submittedName>
</protein>
<reference evidence="3 4" key="1">
    <citation type="submission" date="2022-09" db="EMBL/GenBank/DDBJ databases">
        <authorList>
            <person name="Palmer J.M."/>
        </authorList>
    </citation>
    <scope>NUCLEOTIDE SEQUENCE [LARGE SCALE GENOMIC DNA]</scope>
    <source>
        <strain evidence="3 4">DSM 7382</strain>
    </source>
</reference>
<proteinExistence type="predicted"/>
<organism evidence="3 4">
    <name type="scientific">Cerrena zonata</name>
    <dbReference type="NCBI Taxonomy" id="2478898"/>
    <lineage>
        <taxon>Eukaryota</taxon>
        <taxon>Fungi</taxon>
        <taxon>Dikarya</taxon>
        <taxon>Basidiomycota</taxon>
        <taxon>Agaricomycotina</taxon>
        <taxon>Agaricomycetes</taxon>
        <taxon>Polyporales</taxon>
        <taxon>Cerrenaceae</taxon>
        <taxon>Cerrena</taxon>
    </lineage>
</organism>
<comment type="caution">
    <text evidence="3">The sequence shown here is derived from an EMBL/GenBank/DDBJ whole genome shotgun (WGS) entry which is preliminary data.</text>
</comment>
<dbReference type="EMBL" id="JASBNA010000038">
    <property type="protein sequence ID" value="KAK7682006.1"/>
    <property type="molecule type" value="Genomic_DNA"/>
</dbReference>
<gene>
    <name evidence="3" type="ORF">QCA50_014970</name>
</gene>
<evidence type="ECO:0000313" key="4">
    <source>
        <dbReference type="Proteomes" id="UP001385951"/>
    </source>
</evidence>
<evidence type="ECO:0000256" key="2">
    <source>
        <dbReference type="SAM" id="Phobius"/>
    </source>
</evidence>
<evidence type="ECO:0000256" key="1">
    <source>
        <dbReference type="SAM" id="MobiDB-lite"/>
    </source>
</evidence>
<keyword evidence="2" id="KW-0472">Membrane</keyword>
<dbReference type="Proteomes" id="UP001385951">
    <property type="component" value="Unassembled WGS sequence"/>
</dbReference>
<dbReference type="AlphaFoldDB" id="A0AAW0FXA2"/>
<feature type="transmembrane region" description="Helical" evidence="2">
    <location>
        <begin position="53"/>
        <end position="75"/>
    </location>
</feature>
<keyword evidence="2" id="KW-1133">Transmembrane helix</keyword>
<accession>A0AAW0FXA2</accession>
<evidence type="ECO:0000313" key="3">
    <source>
        <dbReference type="EMBL" id="KAK7682006.1"/>
    </source>
</evidence>
<keyword evidence="4" id="KW-1185">Reference proteome</keyword>
<sequence>MSTPTVVADSERQPLLSKSSDDHASVTVVGEGSDSGSSTPQPVPEKKRSWWTIGWYSFLTVAGTFLLALFIKGFIDADDVDFDLRKALKRALGGGLSGAAGTFPSSLAIPLNDIYVRPIQPWSSRF</sequence>
<keyword evidence="2" id="KW-0812">Transmembrane</keyword>
<name>A0AAW0FXA2_9APHY</name>
<feature type="region of interest" description="Disordered" evidence="1">
    <location>
        <begin position="1"/>
        <end position="46"/>
    </location>
</feature>